<evidence type="ECO:0000313" key="2">
    <source>
        <dbReference type="EMBL" id="GAA3556725.1"/>
    </source>
</evidence>
<organism evidence="2 3">
    <name type="scientific">Microlunatus spumicola</name>
    <dbReference type="NCBI Taxonomy" id="81499"/>
    <lineage>
        <taxon>Bacteria</taxon>
        <taxon>Bacillati</taxon>
        <taxon>Actinomycetota</taxon>
        <taxon>Actinomycetes</taxon>
        <taxon>Propionibacteriales</taxon>
        <taxon>Propionibacteriaceae</taxon>
        <taxon>Microlunatus</taxon>
    </lineage>
</organism>
<dbReference type="EMBL" id="BAAAYR010000001">
    <property type="protein sequence ID" value="GAA3556725.1"/>
    <property type="molecule type" value="Genomic_DNA"/>
</dbReference>
<reference evidence="3" key="1">
    <citation type="journal article" date="2019" name="Int. J. Syst. Evol. Microbiol.">
        <title>The Global Catalogue of Microorganisms (GCM) 10K type strain sequencing project: providing services to taxonomists for standard genome sequencing and annotation.</title>
        <authorList>
            <consortium name="The Broad Institute Genomics Platform"/>
            <consortium name="The Broad Institute Genome Sequencing Center for Infectious Disease"/>
            <person name="Wu L."/>
            <person name="Ma J."/>
        </authorList>
    </citation>
    <scope>NUCLEOTIDE SEQUENCE [LARGE SCALE GENOMIC DNA]</scope>
    <source>
        <strain evidence="3">JCM 16540</strain>
    </source>
</reference>
<proteinExistence type="predicted"/>
<keyword evidence="3" id="KW-1185">Reference proteome</keyword>
<gene>
    <name evidence="2" type="ORF">GCM10022197_09900</name>
</gene>
<evidence type="ECO:0000256" key="1">
    <source>
        <dbReference type="SAM" id="MobiDB-lite"/>
    </source>
</evidence>
<evidence type="ECO:0000313" key="3">
    <source>
        <dbReference type="Proteomes" id="UP001500767"/>
    </source>
</evidence>
<dbReference type="RefSeq" id="WP_204911971.1">
    <property type="nucleotide sequence ID" value="NZ_BAAAYR010000001.1"/>
</dbReference>
<name>A0ABP6WVP9_9ACTN</name>
<feature type="region of interest" description="Disordered" evidence="1">
    <location>
        <begin position="1"/>
        <end position="25"/>
    </location>
</feature>
<comment type="caution">
    <text evidence="2">The sequence shown here is derived from an EMBL/GenBank/DDBJ whole genome shotgun (WGS) entry which is preliminary data.</text>
</comment>
<accession>A0ABP6WVP9</accession>
<sequence>MSGPAMAHQVPAGAPAPPAPGRLGDPLEPAAALAYLTALGDWLARRRTELDALDREVLASADPGAHTGDITLALALWQAVADREQQLRAVWDSGRVGRDERERMAALVWGRRDTAAAGRTPGQPGNPLALSVPEACRLTDAVVGGLRERLGLDPSGAETNARVAALRAQLERLRDQSTLEPAGPPRLRAVQHVAALAARLGAAVDKAGRGGDVGGILGPLEVEAATLERDLIVGGARRRDAGALVARVRAARADLVRRSAALHVLVDRCVATVEEAPRYAVPDVDALGPLPNTAAALTAYEQRLALVGRALAVAEEAYGRALQGHEDREARLSALRSRAEAAGRADEPGVRDAYGLARAALDARPSRAALAEQLLTLYATYLATREGR</sequence>
<protein>
    <submittedName>
        <fullName evidence="2">Uncharacterized protein</fullName>
    </submittedName>
</protein>
<dbReference type="Proteomes" id="UP001500767">
    <property type="component" value="Unassembled WGS sequence"/>
</dbReference>